<reference evidence="2" key="1">
    <citation type="submission" date="2016-11" db="EMBL/GenBank/DDBJ databases">
        <authorList>
            <person name="Varghese N."/>
            <person name="Submissions S."/>
        </authorList>
    </citation>
    <scope>NUCLEOTIDE SEQUENCE [LARGE SCALE GENOMIC DNA]</scope>
    <source>
        <strain evidence="2">DSM 26898</strain>
    </source>
</reference>
<dbReference type="EMBL" id="FQVO01000008">
    <property type="protein sequence ID" value="SHF08641.1"/>
    <property type="molecule type" value="Genomic_DNA"/>
</dbReference>
<evidence type="ECO:0000313" key="2">
    <source>
        <dbReference type="Proteomes" id="UP000184236"/>
    </source>
</evidence>
<dbReference type="STRING" id="1302685.SAMN05444408_108191"/>
<keyword evidence="2" id="KW-1185">Reference proteome</keyword>
<organism evidence="1 2">
    <name type="scientific">Chryseobacterium takakiae</name>
    <dbReference type="NCBI Taxonomy" id="1302685"/>
    <lineage>
        <taxon>Bacteria</taxon>
        <taxon>Pseudomonadati</taxon>
        <taxon>Bacteroidota</taxon>
        <taxon>Flavobacteriia</taxon>
        <taxon>Flavobacteriales</taxon>
        <taxon>Weeksellaceae</taxon>
        <taxon>Chryseobacterium group</taxon>
        <taxon>Chryseobacterium</taxon>
    </lineage>
</organism>
<gene>
    <name evidence="1" type="ORF">SAMN05444408_108191</name>
</gene>
<proteinExistence type="predicted"/>
<name>A0A1M4YSD0_9FLAO</name>
<protein>
    <submittedName>
        <fullName evidence="1">Uncharacterized protein</fullName>
    </submittedName>
</protein>
<accession>A0A1M4YSD0</accession>
<dbReference type="AlphaFoldDB" id="A0A1M4YSD0"/>
<evidence type="ECO:0000313" key="1">
    <source>
        <dbReference type="EMBL" id="SHF08641.1"/>
    </source>
</evidence>
<sequence>MFAVIFMYKDVFRAQGRFTQLRLTLSFAEHKLKVYERSLTLALGRMFMKQGKPYRT</sequence>
<dbReference type="Proteomes" id="UP000184236">
    <property type="component" value="Unassembled WGS sequence"/>
</dbReference>